<feature type="domain" description="VapC50 C-terminal" evidence="2">
    <location>
        <begin position="145"/>
        <end position="198"/>
    </location>
</feature>
<reference evidence="3 4" key="1">
    <citation type="submission" date="2016-05" db="EMBL/GenBank/DDBJ databases">
        <title>Genomic and physiological characterization of Planctopirus sp. isolated from fresh water lake.</title>
        <authorList>
            <person name="Subhash Y."/>
            <person name="Ramana C."/>
        </authorList>
    </citation>
    <scope>NUCLEOTIDE SEQUENCE [LARGE SCALE GENOMIC DNA]</scope>
    <source>
        <strain evidence="3 4">JC280</strain>
    </source>
</reference>
<dbReference type="STRING" id="1841610.A6X21_11315"/>
<name>A0A1C3E6F2_9PLAN</name>
<sequence length="204" mass="23464">MNWRPRLRNWGWVTDVANLTVLCDACVLYPAPLRDLLMHLAVMGLFRPQWTPTIHEEWIRNVLINRPDLKPEQLQRTRALMEASVPDGLITGYEQLIETVALPDPDDRHVLAAAIFSGVNTILTFNFKDFPETSLKPYGIEALHPDNFLISLFETTPTQVCIAVKRHRLSLKNPPKGVEDYLSTMNAQRLTQFVSQLQKFTEWI</sequence>
<organism evidence="3 4">
    <name type="scientific">Planctopirus hydrillae</name>
    <dbReference type="NCBI Taxonomy" id="1841610"/>
    <lineage>
        <taxon>Bacteria</taxon>
        <taxon>Pseudomonadati</taxon>
        <taxon>Planctomycetota</taxon>
        <taxon>Planctomycetia</taxon>
        <taxon>Planctomycetales</taxon>
        <taxon>Planctomycetaceae</taxon>
        <taxon>Planctopirus</taxon>
    </lineage>
</organism>
<evidence type="ECO:0000259" key="2">
    <source>
        <dbReference type="Pfam" id="PF26343"/>
    </source>
</evidence>
<dbReference type="Pfam" id="PF26343">
    <property type="entry name" value="VapC50_C"/>
    <property type="match status" value="1"/>
</dbReference>
<evidence type="ECO:0000313" key="3">
    <source>
        <dbReference type="EMBL" id="ODA28825.1"/>
    </source>
</evidence>
<evidence type="ECO:0000259" key="1">
    <source>
        <dbReference type="Pfam" id="PF13470"/>
    </source>
</evidence>
<dbReference type="OrthoDB" id="211933at2"/>
<feature type="domain" description="PIN" evidence="1">
    <location>
        <begin position="21"/>
        <end position="128"/>
    </location>
</feature>
<dbReference type="Pfam" id="PF13470">
    <property type="entry name" value="PIN_3"/>
    <property type="match status" value="1"/>
</dbReference>
<evidence type="ECO:0000313" key="4">
    <source>
        <dbReference type="Proteomes" id="UP000094828"/>
    </source>
</evidence>
<dbReference type="Proteomes" id="UP000094828">
    <property type="component" value="Unassembled WGS sequence"/>
</dbReference>
<dbReference type="AlphaFoldDB" id="A0A1C3E6F2"/>
<keyword evidence="4" id="KW-1185">Reference proteome</keyword>
<dbReference type="EMBL" id="LYDR01000151">
    <property type="protein sequence ID" value="ODA28825.1"/>
    <property type="molecule type" value="Genomic_DNA"/>
</dbReference>
<dbReference type="RefSeq" id="WP_068851169.1">
    <property type="nucleotide sequence ID" value="NZ_LYDR01000151.1"/>
</dbReference>
<accession>A0A1C3E6F2</accession>
<proteinExistence type="predicted"/>
<dbReference type="InterPro" id="IPR002716">
    <property type="entry name" value="PIN_dom"/>
</dbReference>
<protein>
    <submittedName>
        <fullName evidence="3">PIN domain-containing protein</fullName>
    </submittedName>
</protein>
<comment type="caution">
    <text evidence="3">The sequence shown here is derived from an EMBL/GenBank/DDBJ whole genome shotgun (WGS) entry which is preliminary data.</text>
</comment>
<gene>
    <name evidence="3" type="ORF">A6X21_11315</name>
</gene>
<dbReference type="InterPro" id="IPR058652">
    <property type="entry name" value="VapC50_C"/>
</dbReference>